<evidence type="ECO:0000256" key="1">
    <source>
        <dbReference type="ARBA" id="ARBA00022679"/>
    </source>
</evidence>
<organism evidence="5 6">
    <name type="scientific">Catenuloplanes nepalensis</name>
    <dbReference type="NCBI Taxonomy" id="587533"/>
    <lineage>
        <taxon>Bacteria</taxon>
        <taxon>Bacillati</taxon>
        <taxon>Actinomycetota</taxon>
        <taxon>Actinomycetes</taxon>
        <taxon>Micromonosporales</taxon>
        <taxon>Micromonosporaceae</taxon>
        <taxon>Catenuloplanes</taxon>
    </lineage>
</organism>
<dbReference type="SUPFAM" id="SSF53756">
    <property type="entry name" value="UDP-Glycosyltransferase/glycogen phosphorylase"/>
    <property type="match status" value="1"/>
</dbReference>
<dbReference type="EMBL" id="JAUSRA010000001">
    <property type="protein sequence ID" value="MDP9794596.1"/>
    <property type="molecule type" value="Genomic_DNA"/>
</dbReference>
<evidence type="ECO:0000259" key="4">
    <source>
        <dbReference type="Pfam" id="PF11997"/>
    </source>
</evidence>
<dbReference type="NCBIfam" id="NF038011">
    <property type="entry name" value="PelF"/>
    <property type="match status" value="1"/>
</dbReference>
<dbReference type="Pfam" id="PF11997">
    <property type="entry name" value="DUF3492"/>
    <property type="match status" value="1"/>
</dbReference>
<evidence type="ECO:0000313" key="5">
    <source>
        <dbReference type="EMBL" id="MDP9794596.1"/>
    </source>
</evidence>
<dbReference type="Proteomes" id="UP001240984">
    <property type="component" value="Unassembled WGS sequence"/>
</dbReference>
<reference evidence="5 6" key="1">
    <citation type="submission" date="2023-07" db="EMBL/GenBank/DDBJ databases">
        <title>Sequencing the genomes of 1000 actinobacteria strains.</title>
        <authorList>
            <person name="Klenk H.-P."/>
        </authorList>
    </citation>
    <scope>NUCLEOTIDE SEQUENCE [LARGE SCALE GENOMIC DNA]</scope>
    <source>
        <strain evidence="5 6">DSM 44710</strain>
    </source>
</reference>
<accession>A0ABT9MTJ3</accession>
<dbReference type="Pfam" id="PF00534">
    <property type="entry name" value="Glycos_transf_1"/>
    <property type="match status" value="1"/>
</dbReference>
<feature type="region of interest" description="Disordered" evidence="2">
    <location>
        <begin position="554"/>
        <end position="599"/>
    </location>
</feature>
<comment type="caution">
    <text evidence="5">The sequence shown here is derived from an EMBL/GenBank/DDBJ whole genome shotgun (WGS) entry which is preliminary data.</text>
</comment>
<feature type="domain" description="Glycosyl transferase family 1" evidence="3">
    <location>
        <begin position="295"/>
        <end position="456"/>
    </location>
</feature>
<gene>
    <name evidence="5" type="ORF">J2S43_003108</name>
</gene>
<proteinExistence type="predicted"/>
<keyword evidence="6" id="KW-1185">Reference proteome</keyword>
<keyword evidence="1" id="KW-0808">Transferase</keyword>
<name>A0ABT9MTJ3_9ACTN</name>
<protein>
    <submittedName>
        <fullName evidence="5">Glycosyltransferase involved in cell wall biosynthesis</fullName>
    </submittedName>
</protein>
<evidence type="ECO:0000313" key="6">
    <source>
        <dbReference type="Proteomes" id="UP001240984"/>
    </source>
</evidence>
<evidence type="ECO:0000256" key="2">
    <source>
        <dbReference type="SAM" id="MobiDB-lite"/>
    </source>
</evidence>
<dbReference type="InterPro" id="IPR001296">
    <property type="entry name" value="Glyco_trans_1"/>
</dbReference>
<dbReference type="Gene3D" id="3.40.50.2000">
    <property type="entry name" value="Glycogen Phosphorylase B"/>
    <property type="match status" value="2"/>
</dbReference>
<feature type="domain" description="DUF3492" evidence="4">
    <location>
        <begin position="2"/>
        <end position="277"/>
    </location>
</feature>
<feature type="compositionally biased region" description="Basic and acidic residues" evidence="2">
    <location>
        <begin position="590"/>
        <end position="599"/>
    </location>
</feature>
<dbReference type="InterPro" id="IPR047691">
    <property type="entry name" value="PelF-like"/>
</dbReference>
<dbReference type="InterPro" id="IPR022622">
    <property type="entry name" value="DUF3492"/>
</dbReference>
<dbReference type="PANTHER" id="PTHR12526:SF636">
    <property type="entry name" value="BLL3647 PROTEIN"/>
    <property type="match status" value="1"/>
</dbReference>
<feature type="region of interest" description="Disordered" evidence="2">
    <location>
        <begin position="482"/>
        <end position="538"/>
    </location>
</feature>
<sequence>MSEGTYPYAMGGVSVWCEQLIRGMPDYRWEVVALTVDGTEKPAFAYPENLDRVHNIPLWGARPERRRPLGRALAPVRRPGAGFVESYEVFLRALVTPLESTRSEEGAVNRSMFLLALRGLFEYANDGGDLSAALVSNEALDMMLEAWHTLRVDETAPTPTVADALEAAWLISHMMRPLSAPPVKADIVHASMNGLATLTGMASKWAYGTPIVMSEHGIYLRERYIAYLHDGAPHAVRVLVLSFFRSLAGAAYLISDVLAPHSAYNRRWQLHNGADPDRMWTMYNGVEPDEFPAATGEPDAPTISFMGRVDPLKDLHTLIRAFAIVRREIPDARLRIFGGTPVANRVYHASCQELIDELGLTDCATLEGRVGNAVEAYHAGNIVALTSISEGFPYTVVEAMACGRPTVCTNVGGVAEAVADTGIVVAPRDFEAVAEAAITLLKDRERRLRLGAAARARVLEHFTLRRSLEAYRNVYEGLAKPAEQTAAPRHLRGQTKGRVPVPEKRTRPGVAPVPKQRSRKGMAAVPRRDPGVRPAWPPLPPVPVSAVVDETVETTGTDETTVLPRTLPVPRGPGSDETTLLPRLTLDSDDTTKLDGEAR</sequence>
<dbReference type="PANTHER" id="PTHR12526">
    <property type="entry name" value="GLYCOSYLTRANSFERASE"/>
    <property type="match status" value="1"/>
</dbReference>
<evidence type="ECO:0000259" key="3">
    <source>
        <dbReference type="Pfam" id="PF00534"/>
    </source>
</evidence>